<evidence type="ECO:0000259" key="12">
    <source>
        <dbReference type="Pfam" id="PF01467"/>
    </source>
</evidence>
<evidence type="ECO:0000313" key="13">
    <source>
        <dbReference type="EMBL" id="SVE31923.1"/>
    </source>
</evidence>
<name>A0A383CIP2_9ZZZZ</name>
<evidence type="ECO:0000256" key="1">
    <source>
        <dbReference type="ARBA" id="ARBA00005189"/>
    </source>
</evidence>
<keyword evidence="6" id="KW-0443">Lipid metabolism</keyword>
<keyword evidence="7" id="KW-0594">Phospholipid biosynthesis</keyword>
<keyword evidence="8" id="KW-1208">Phospholipid metabolism</keyword>
<dbReference type="EC" id="2.7.7.14" evidence="10"/>
<evidence type="ECO:0000256" key="4">
    <source>
        <dbReference type="ARBA" id="ARBA00022679"/>
    </source>
</evidence>
<evidence type="ECO:0000256" key="3">
    <source>
        <dbReference type="ARBA" id="ARBA00022516"/>
    </source>
</evidence>
<evidence type="ECO:0000256" key="11">
    <source>
        <dbReference type="ARBA" id="ARBA00031473"/>
    </source>
</evidence>
<evidence type="ECO:0000256" key="10">
    <source>
        <dbReference type="ARBA" id="ARBA00024221"/>
    </source>
</evidence>
<sequence>MRVYVDAVADLFHYGHVNFFQKARACGDFLLVGIHADKIVNSYKRPPIFSMAERIAVVKGCRYVDEVIGDAPLAIDHSWIEHHQIDLVVHSDDLSEELEIHMYKVPIEMGIYRTVTYTPAISTTDIIKRCKAATT</sequence>
<comment type="pathway">
    <text evidence="1">Lipid metabolism.</text>
</comment>
<gene>
    <name evidence="13" type="ORF">METZ01_LOCUS484777</name>
</gene>
<accession>A0A383CIP2</accession>
<dbReference type="GO" id="GO:0005737">
    <property type="term" value="C:cytoplasm"/>
    <property type="evidence" value="ECO:0007669"/>
    <property type="project" value="TreeGrafter"/>
</dbReference>
<evidence type="ECO:0000256" key="2">
    <source>
        <dbReference type="ARBA" id="ARBA00010101"/>
    </source>
</evidence>
<dbReference type="AlphaFoldDB" id="A0A383CIP2"/>
<evidence type="ECO:0000256" key="6">
    <source>
        <dbReference type="ARBA" id="ARBA00023098"/>
    </source>
</evidence>
<comment type="pathway">
    <text evidence="9">Phospholipid metabolism; phosphatidylethanolamine biosynthesis; phosphatidylethanolamine from ethanolamine: step 2/3.</text>
</comment>
<dbReference type="InterPro" id="IPR014729">
    <property type="entry name" value="Rossmann-like_a/b/a_fold"/>
</dbReference>
<comment type="similarity">
    <text evidence="2">Belongs to the cytidylyltransferase family.</text>
</comment>
<protein>
    <recommendedName>
        <fullName evidence="10">ethanolamine-phosphate cytidylyltransferase</fullName>
        <ecNumber evidence="10">2.7.7.14</ecNumber>
    </recommendedName>
    <alternativeName>
        <fullName evidence="11">CTP:phosphoethanolamine cytidylyltransferase</fullName>
    </alternativeName>
</protein>
<keyword evidence="3" id="KW-0444">Lipid biosynthesis</keyword>
<dbReference type="NCBIfam" id="TIGR00125">
    <property type="entry name" value="cyt_tran_rel"/>
    <property type="match status" value="1"/>
</dbReference>
<dbReference type="Pfam" id="PF01467">
    <property type="entry name" value="CTP_transf_like"/>
    <property type="match status" value="1"/>
</dbReference>
<evidence type="ECO:0000256" key="5">
    <source>
        <dbReference type="ARBA" id="ARBA00022695"/>
    </source>
</evidence>
<keyword evidence="5" id="KW-0548">Nucleotidyltransferase</keyword>
<dbReference type="SUPFAM" id="SSF52374">
    <property type="entry name" value="Nucleotidylyl transferase"/>
    <property type="match status" value="1"/>
</dbReference>
<dbReference type="EMBL" id="UINC01209075">
    <property type="protein sequence ID" value="SVE31923.1"/>
    <property type="molecule type" value="Genomic_DNA"/>
</dbReference>
<evidence type="ECO:0000256" key="9">
    <source>
        <dbReference type="ARBA" id="ARBA00024191"/>
    </source>
</evidence>
<feature type="domain" description="Cytidyltransferase-like" evidence="12">
    <location>
        <begin position="9"/>
        <end position="129"/>
    </location>
</feature>
<dbReference type="InterPro" id="IPR004821">
    <property type="entry name" value="Cyt_trans-like"/>
</dbReference>
<dbReference type="Gene3D" id="3.40.50.620">
    <property type="entry name" value="HUPs"/>
    <property type="match status" value="1"/>
</dbReference>
<dbReference type="PANTHER" id="PTHR45780">
    <property type="entry name" value="ETHANOLAMINE-PHOSPHATE CYTIDYLYLTRANSFERASE"/>
    <property type="match status" value="1"/>
</dbReference>
<dbReference type="UniPathway" id="UPA00558">
    <property type="reaction ID" value="UER00742"/>
</dbReference>
<evidence type="ECO:0000256" key="7">
    <source>
        <dbReference type="ARBA" id="ARBA00023209"/>
    </source>
</evidence>
<reference evidence="13" key="1">
    <citation type="submission" date="2018-05" db="EMBL/GenBank/DDBJ databases">
        <authorList>
            <person name="Lanie J.A."/>
            <person name="Ng W.-L."/>
            <person name="Kazmierczak K.M."/>
            <person name="Andrzejewski T.M."/>
            <person name="Davidsen T.M."/>
            <person name="Wayne K.J."/>
            <person name="Tettelin H."/>
            <person name="Glass J.I."/>
            <person name="Rusch D."/>
            <person name="Podicherti R."/>
            <person name="Tsui H.-C.T."/>
            <person name="Winkler M.E."/>
        </authorList>
    </citation>
    <scope>NUCLEOTIDE SEQUENCE</scope>
</reference>
<proteinExistence type="inferred from homology"/>
<dbReference type="GO" id="GO:0006646">
    <property type="term" value="P:phosphatidylethanolamine biosynthetic process"/>
    <property type="evidence" value="ECO:0007669"/>
    <property type="project" value="UniProtKB-UniPathway"/>
</dbReference>
<evidence type="ECO:0000256" key="8">
    <source>
        <dbReference type="ARBA" id="ARBA00023264"/>
    </source>
</evidence>
<organism evidence="13">
    <name type="scientific">marine metagenome</name>
    <dbReference type="NCBI Taxonomy" id="408172"/>
    <lineage>
        <taxon>unclassified sequences</taxon>
        <taxon>metagenomes</taxon>
        <taxon>ecological metagenomes</taxon>
    </lineage>
</organism>
<dbReference type="PANTHER" id="PTHR45780:SF2">
    <property type="entry name" value="ETHANOLAMINE-PHOSPHATE CYTIDYLYLTRANSFERASE"/>
    <property type="match status" value="1"/>
</dbReference>
<keyword evidence="4" id="KW-0808">Transferase</keyword>
<dbReference type="GO" id="GO:0004306">
    <property type="term" value="F:ethanolamine-phosphate cytidylyltransferase activity"/>
    <property type="evidence" value="ECO:0007669"/>
    <property type="project" value="UniProtKB-EC"/>
</dbReference>
<dbReference type="InterPro" id="IPR044608">
    <property type="entry name" value="Ect1/PCYT2"/>
</dbReference>